<proteinExistence type="predicted"/>
<accession>A0A382ZZS3</accession>
<dbReference type="EMBL" id="UINC01187625">
    <property type="protein sequence ID" value="SVE00445.1"/>
    <property type="molecule type" value="Genomic_DNA"/>
</dbReference>
<evidence type="ECO:0000313" key="1">
    <source>
        <dbReference type="EMBL" id="SVE00445.1"/>
    </source>
</evidence>
<sequence>MRLSLAQLEEFKSEGALAIPGLIPTGVIEGWQAQMREACSEGVDLHEPDTWPAGRYAPTGGWPEFSPNLYNVTNLQCIVEQVGGGAFAASHPAGLPWTPQVPMTRVILPSAPGTQWQAPV</sequence>
<reference evidence="1" key="1">
    <citation type="submission" date="2018-05" db="EMBL/GenBank/DDBJ databases">
        <authorList>
            <person name="Lanie J.A."/>
            <person name="Ng W.-L."/>
            <person name="Kazmierczak K.M."/>
            <person name="Andrzejewski T.M."/>
            <person name="Davidsen T.M."/>
            <person name="Wayne K.J."/>
            <person name="Tettelin H."/>
            <person name="Glass J.I."/>
            <person name="Rusch D."/>
            <person name="Podicherti R."/>
            <person name="Tsui H.-C.T."/>
            <person name="Winkler M.E."/>
        </authorList>
    </citation>
    <scope>NUCLEOTIDE SEQUENCE</scope>
</reference>
<organism evidence="1">
    <name type="scientific">marine metagenome</name>
    <dbReference type="NCBI Taxonomy" id="408172"/>
    <lineage>
        <taxon>unclassified sequences</taxon>
        <taxon>metagenomes</taxon>
        <taxon>ecological metagenomes</taxon>
    </lineage>
</organism>
<protein>
    <submittedName>
        <fullName evidence="1">Uncharacterized protein</fullName>
    </submittedName>
</protein>
<name>A0A382ZZS3_9ZZZZ</name>
<feature type="non-terminal residue" evidence="1">
    <location>
        <position position="120"/>
    </location>
</feature>
<gene>
    <name evidence="1" type="ORF">METZ01_LOCUS453299</name>
</gene>
<dbReference type="AlphaFoldDB" id="A0A382ZZS3"/>